<evidence type="ECO:0000313" key="7">
    <source>
        <dbReference type="Proteomes" id="UP000281084"/>
    </source>
</evidence>
<evidence type="ECO:0000313" key="2">
    <source>
        <dbReference type="EMBL" id="RKG49037.1"/>
    </source>
</evidence>
<accession>A0A3A8FPX4</accession>
<keyword evidence="6" id="KW-1185">Reference proteome</keyword>
<dbReference type="RefSeq" id="WP_120363856.1">
    <property type="nucleotide sequence ID" value="NZ_RAXW01000003.1"/>
</dbReference>
<dbReference type="EMBL" id="RCHD01000003">
    <property type="protein sequence ID" value="RLL38192.1"/>
    <property type="molecule type" value="Genomic_DNA"/>
</dbReference>
<comment type="caution">
    <text evidence="2">The sequence shown here is derived from an EMBL/GenBank/DDBJ whole genome shotgun (WGS) entry which is preliminary data.</text>
</comment>
<protein>
    <submittedName>
        <fullName evidence="2">DUF2726 domain-containing protein</fullName>
    </submittedName>
</protein>
<dbReference type="AlphaFoldDB" id="A0A3A8FPX4"/>
<feature type="domain" description="DUF2726" evidence="1">
    <location>
        <begin position="37"/>
        <end position="144"/>
    </location>
</feature>
<evidence type="ECO:0000313" key="3">
    <source>
        <dbReference type="EMBL" id="RLL38192.1"/>
    </source>
</evidence>
<evidence type="ECO:0000259" key="1">
    <source>
        <dbReference type="Pfam" id="PF10881"/>
    </source>
</evidence>
<dbReference type="Proteomes" id="UP000273105">
    <property type="component" value="Unassembled WGS sequence"/>
</dbReference>
<reference evidence="2 7" key="2">
    <citation type="submission" date="2018-09" db="EMBL/GenBank/DDBJ databases">
        <title>The draft genome of Acinetobacter spp. strains.</title>
        <authorList>
            <person name="Qin J."/>
            <person name="Feng Y."/>
            <person name="Zong Z."/>
        </authorList>
    </citation>
    <scope>NUCLEOTIDE SEQUENCE [LARGE SCALE GENOMIC DNA]</scope>
    <source>
        <strain evidence="2 7">WCHAc060002</strain>
    </source>
</reference>
<sequence length="179" mass="20784">MAIYIVIGSILLLCMLMIAWKSLETGDKQQDSALKQRAIFNINEQLTYTRLKEILPSHIVLAHVSFDALLTTKYYRTRNKYRNMVADFVILDQNQQVTAIVAVDDPMVLKRPQLAQYQDALLEMAGYRVVRYDDVPEYFQLREDFLNPNAPILNTPTVNGLKKYHLYSDLERKKVKLLS</sequence>
<proteinExistence type="predicted"/>
<dbReference type="Proteomes" id="UP000281084">
    <property type="component" value="Unassembled WGS sequence"/>
</dbReference>
<dbReference type="Proteomes" id="UP000267166">
    <property type="component" value="Unassembled WGS sequence"/>
</dbReference>
<gene>
    <name evidence="2" type="ORF">D7V64_14530</name>
    <name evidence="4" type="ORF">D9K79_05485</name>
    <name evidence="3" type="ORF">D9K80_01790</name>
</gene>
<reference evidence="5 6" key="1">
    <citation type="submission" date="2018-09" db="EMBL/GenBank/DDBJ databases">
        <title>The draft genome of Acinetobacter sp. strains.</title>
        <authorList>
            <person name="Qin J."/>
            <person name="Feng Y."/>
            <person name="Zong Z."/>
        </authorList>
    </citation>
    <scope>NUCLEOTIDE SEQUENCE [LARGE SCALE GENOMIC DNA]</scope>
    <source>
        <strain evidence="4 6">WCHAc060001</strain>
        <strain evidence="3 5">WCHAc060003</strain>
    </source>
</reference>
<evidence type="ECO:0000313" key="6">
    <source>
        <dbReference type="Proteomes" id="UP000273105"/>
    </source>
</evidence>
<organism evidence="2 7">
    <name type="scientific">Acinetobacter cumulans</name>
    <dbReference type="NCBI Taxonomy" id="2136182"/>
    <lineage>
        <taxon>Bacteria</taxon>
        <taxon>Pseudomonadati</taxon>
        <taxon>Pseudomonadota</taxon>
        <taxon>Gammaproteobacteria</taxon>
        <taxon>Moraxellales</taxon>
        <taxon>Moraxellaceae</taxon>
        <taxon>Acinetobacter</taxon>
    </lineage>
</organism>
<name>A0A3A8FPX4_9GAMM</name>
<dbReference type="EMBL" id="RCHE01000009">
    <property type="protein sequence ID" value="RLL47614.1"/>
    <property type="molecule type" value="Genomic_DNA"/>
</dbReference>
<dbReference type="InterPro" id="IPR024402">
    <property type="entry name" value="DUF2726"/>
</dbReference>
<evidence type="ECO:0000313" key="5">
    <source>
        <dbReference type="Proteomes" id="UP000267166"/>
    </source>
</evidence>
<accession>A0A498CZN7</accession>
<dbReference type="EMBL" id="RAXZ01000028">
    <property type="protein sequence ID" value="RKG49037.1"/>
    <property type="molecule type" value="Genomic_DNA"/>
</dbReference>
<evidence type="ECO:0000313" key="4">
    <source>
        <dbReference type="EMBL" id="RLL47614.1"/>
    </source>
</evidence>
<dbReference type="Pfam" id="PF10881">
    <property type="entry name" value="DUF2726"/>
    <property type="match status" value="1"/>
</dbReference>